<reference evidence="4 5" key="1">
    <citation type="submission" date="2019-01" db="EMBL/GenBank/DDBJ databases">
        <title>Novel species of Nocardioides.</title>
        <authorList>
            <person name="Liu Q."/>
            <person name="Xin Y.-H."/>
        </authorList>
    </citation>
    <scope>NUCLEOTIDE SEQUENCE [LARGE SCALE GENOMIC DNA]</scope>
    <source>
        <strain evidence="4 5">CGMCC 4.6882</strain>
    </source>
</reference>
<name>A0A4Q2S3I4_9ACTN</name>
<dbReference type="OrthoDB" id="954626at2"/>
<dbReference type="GO" id="GO:0008237">
    <property type="term" value="F:metallopeptidase activity"/>
    <property type="evidence" value="ECO:0007669"/>
    <property type="project" value="InterPro"/>
</dbReference>
<dbReference type="SUPFAM" id="SSF55486">
    <property type="entry name" value="Metalloproteases ('zincins'), catalytic domain"/>
    <property type="match status" value="1"/>
</dbReference>
<dbReference type="Pfam" id="PF13582">
    <property type="entry name" value="Reprolysin_3"/>
    <property type="match status" value="1"/>
</dbReference>
<dbReference type="EMBL" id="SDWT01000001">
    <property type="protein sequence ID" value="RYB94984.1"/>
    <property type="molecule type" value="Genomic_DNA"/>
</dbReference>
<feature type="compositionally biased region" description="Low complexity" evidence="1">
    <location>
        <begin position="513"/>
        <end position="528"/>
    </location>
</feature>
<dbReference type="Gene3D" id="3.40.390.10">
    <property type="entry name" value="Collagenase (Catalytic Domain)"/>
    <property type="match status" value="1"/>
</dbReference>
<evidence type="ECO:0000256" key="2">
    <source>
        <dbReference type="SAM" id="SignalP"/>
    </source>
</evidence>
<feature type="region of interest" description="Disordered" evidence="1">
    <location>
        <begin position="483"/>
        <end position="545"/>
    </location>
</feature>
<evidence type="ECO:0000259" key="3">
    <source>
        <dbReference type="Pfam" id="PF16640"/>
    </source>
</evidence>
<keyword evidence="2" id="KW-0732">Signal</keyword>
<feature type="region of interest" description="Disordered" evidence="1">
    <location>
        <begin position="144"/>
        <end position="168"/>
    </location>
</feature>
<feature type="domain" description="Bacterial Ig-like" evidence="3">
    <location>
        <begin position="539"/>
        <end position="617"/>
    </location>
</feature>
<comment type="caution">
    <text evidence="4">The sequence shown here is derived from an EMBL/GenBank/DDBJ whole genome shotgun (WGS) entry which is preliminary data.</text>
</comment>
<dbReference type="InterPro" id="IPR032109">
    <property type="entry name" value="Big_3_5"/>
</dbReference>
<feature type="signal peptide" evidence="2">
    <location>
        <begin position="1"/>
        <end position="25"/>
    </location>
</feature>
<proteinExistence type="predicted"/>
<evidence type="ECO:0000313" key="4">
    <source>
        <dbReference type="EMBL" id="RYB94984.1"/>
    </source>
</evidence>
<organism evidence="4 5">
    <name type="scientific">Nocardioides oleivorans</name>
    <dbReference type="NCBI Taxonomy" id="273676"/>
    <lineage>
        <taxon>Bacteria</taxon>
        <taxon>Bacillati</taxon>
        <taxon>Actinomycetota</taxon>
        <taxon>Actinomycetes</taxon>
        <taxon>Propionibacteriales</taxon>
        <taxon>Nocardioidaceae</taxon>
        <taxon>Nocardioides</taxon>
    </lineage>
</organism>
<protein>
    <recommendedName>
        <fullName evidence="3">Bacterial Ig-like domain-containing protein</fullName>
    </recommendedName>
</protein>
<accession>A0A4Q2S3I4</accession>
<feature type="chain" id="PRO_5020809283" description="Bacterial Ig-like domain-containing protein" evidence="2">
    <location>
        <begin position="26"/>
        <end position="621"/>
    </location>
</feature>
<dbReference type="Pfam" id="PF16640">
    <property type="entry name" value="Big_3_5"/>
    <property type="match status" value="1"/>
</dbReference>
<dbReference type="AlphaFoldDB" id="A0A4Q2S3I4"/>
<dbReference type="InterPro" id="IPR024079">
    <property type="entry name" value="MetalloPept_cat_dom_sf"/>
</dbReference>
<gene>
    <name evidence="4" type="ORF">EUA93_11890</name>
</gene>
<sequence>MRRSTGSRIGATSLLVLVVAGGALAAAPGSVQASGPSGAGLQAVDLPRPVRGATAVRLLGDRVGEAAALNDLTAAELTDLLTTDSTAWVDPTGRVFFEEVAFSGTASGAGEAVAPLDQTFQLHSKSDSSRTIFLDFDGGTASGTSWHASKPNVPTTQPAWDPSGNGAAFDDAEKTKIQAVWESVAEDYAPFDVDVTTQDPGPAGIHRSGLADTAYGSHVLVTPSSGAQSAICSGGCGGVAYLGVFGSSQGGSAGDGYGYFQPAWVFPQSLGNDPKSIAEAAAHEVGHNFGLRHDGNTNANPDYDLGHGSWAPIMGAGYYEPISQWSKGDYTGANNQQDDLATIAGVVGLRTDEAPSSPAGAPLPPSGTAYVASRTDVDTYVLGTCSGPVTLEAAPLAASTDLDIALSLLDATGQVVATADPPSAQVSTSRASGMGASLTQTLPSGVYYVSVDGVGNGPWATGYDDYGSLGAYTLSRTGSCDGIAPVTVTPTPTPTPTTTPTTTPTPTTPPTTTPTTTSTTTTPSTSTSPPAPATLRVKAPRTAKVGSRPKVVVKVTRGSAPATGTAVVSVGARSWTLSLSSGTARLRLPRAQAGRLRITVRYSGDATTLPSTTRWTIRVRG</sequence>
<keyword evidence="5" id="KW-1185">Reference proteome</keyword>
<evidence type="ECO:0000313" key="5">
    <source>
        <dbReference type="Proteomes" id="UP000294071"/>
    </source>
</evidence>
<feature type="compositionally biased region" description="Polar residues" evidence="1">
    <location>
        <begin position="144"/>
        <end position="158"/>
    </location>
</feature>
<dbReference type="Proteomes" id="UP000294071">
    <property type="component" value="Unassembled WGS sequence"/>
</dbReference>
<evidence type="ECO:0000256" key="1">
    <source>
        <dbReference type="SAM" id="MobiDB-lite"/>
    </source>
</evidence>
<dbReference type="RefSeq" id="WP_129400328.1">
    <property type="nucleotide sequence ID" value="NZ_SDWT01000001.1"/>
</dbReference>